<dbReference type="EMBL" id="BHYM01000040">
    <property type="protein sequence ID" value="GCE41093.1"/>
    <property type="molecule type" value="Genomic_DNA"/>
</dbReference>
<dbReference type="AlphaFoldDB" id="A0A402CC07"/>
<keyword evidence="2" id="KW-0472">Membrane</keyword>
<gene>
    <name evidence="3" type="ORF">Rhow_004752</name>
</gene>
<feature type="transmembrane region" description="Helical" evidence="2">
    <location>
        <begin position="75"/>
        <end position="95"/>
    </location>
</feature>
<keyword evidence="2" id="KW-1133">Transmembrane helix</keyword>
<evidence type="ECO:0008006" key="5">
    <source>
        <dbReference type="Google" id="ProtNLM"/>
    </source>
</evidence>
<dbReference type="InterPro" id="IPR021215">
    <property type="entry name" value="DUF2752"/>
</dbReference>
<organism evidence="3 4">
    <name type="scientific">Rhodococcus wratislaviensis</name>
    <name type="common">Tsukamurella wratislaviensis</name>
    <dbReference type="NCBI Taxonomy" id="44752"/>
    <lineage>
        <taxon>Bacteria</taxon>
        <taxon>Bacillati</taxon>
        <taxon>Actinomycetota</taxon>
        <taxon>Actinomycetes</taxon>
        <taxon>Mycobacteriales</taxon>
        <taxon>Nocardiaceae</taxon>
        <taxon>Rhodococcus</taxon>
    </lineage>
</organism>
<feature type="transmembrane region" description="Helical" evidence="2">
    <location>
        <begin position="170"/>
        <end position="190"/>
    </location>
</feature>
<evidence type="ECO:0000313" key="4">
    <source>
        <dbReference type="Proteomes" id="UP000287519"/>
    </source>
</evidence>
<proteinExistence type="predicted"/>
<protein>
    <recommendedName>
        <fullName evidence="5">DUF2752 domain-containing protein</fullName>
    </recommendedName>
</protein>
<feature type="region of interest" description="Disordered" evidence="1">
    <location>
        <begin position="46"/>
        <end position="65"/>
    </location>
</feature>
<dbReference type="Pfam" id="PF10825">
    <property type="entry name" value="DUF2752"/>
    <property type="match status" value="1"/>
</dbReference>
<name>A0A402CC07_RHOWR</name>
<keyword evidence="4" id="KW-1185">Reference proteome</keyword>
<sequence length="203" mass="21519">MVLHIVPSSGTEAWRDSLVWVGFASTKTAPIVCGWTTHFPTDTAIGSPGTGRIGKTGRVDTQSETPATRAGGLRALGAPAAVAAGAVVATAILHFRDPHQPGSYGFCPVYALTGWWCPACGGLRAVHDLTNLDFGAAVAGNVLIVPFIAVMIFAWIRWARQRWHGRSEPIFVVGPRVTVGVLIFLAAFTVTRNTSWGSWLAPA</sequence>
<keyword evidence="2" id="KW-0812">Transmembrane</keyword>
<feature type="transmembrane region" description="Helical" evidence="2">
    <location>
        <begin position="134"/>
        <end position="158"/>
    </location>
</feature>
<dbReference type="Proteomes" id="UP000287519">
    <property type="component" value="Unassembled WGS sequence"/>
</dbReference>
<evidence type="ECO:0000256" key="1">
    <source>
        <dbReference type="SAM" id="MobiDB-lite"/>
    </source>
</evidence>
<accession>A0A402CC07</accession>
<evidence type="ECO:0000313" key="3">
    <source>
        <dbReference type="EMBL" id="GCE41093.1"/>
    </source>
</evidence>
<evidence type="ECO:0000256" key="2">
    <source>
        <dbReference type="SAM" id="Phobius"/>
    </source>
</evidence>
<reference evidence="3 4" key="1">
    <citation type="submission" date="2018-11" db="EMBL/GenBank/DDBJ databases">
        <title>Microbial catabolism of amino acid.</title>
        <authorList>
            <person name="Hibi M."/>
            <person name="Ogawa J."/>
        </authorList>
    </citation>
    <scope>NUCLEOTIDE SEQUENCE [LARGE SCALE GENOMIC DNA]</scope>
    <source>
        <strain evidence="3 4">C31-06</strain>
    </source>
</reference>
<comment type="caution">
    <text evidence="3">The sequence shown here is derived from an EMBL/GenBank/DDBJ whole genome shotgun (WGS) entry which is preliminary data.</text>
</comment>